<dbReference type="Proteomes" id="UP000177187">
    <property type="component" value="Unassembled WGS sequence"/>
</dbReference>
<reference evidence="2 3" key="1">
    <citation type="journal article" date="2016" name="Nat. Commun.">
        <title>Thousands of microbial genomes shed light on interconnected biogeochemical processes in an aquifer system.</title>
        <authorList>
            <person name="Anantharaman K."/>
            <person name="Brown C.T."/>
            <person name="Hug L.A."/>
            <person name="Sharon I."/>
            <person name="Castelle C.J."/>
            <person name="Probst A.J."/>
            <person name="Thomas B.C."/>
            <person name="Singh A."/>
            <person name="Wilkins M.J."/>
            <person name="Karaoz U."/>
            <person name="Brodie E.L."/>
            <person name="Williams K.H."/>
            <person name="Hubbard S.S."/>
            <person name="Banfield J.F."/>
        </authorList>
    </citation>
    <scope>NUCLEOTIDE SEQUENCE [LARGE SCALE GENOMIC DNA]</scope>
</reference>
<gene>
    <name evidence="2" type="ORF">A2Y64_06555</name>
</gene>
<dbReference type="PROSITE" id="PS51257">
    <property type="entry name" value="PROKAR_LIPOPROTEIN"/>
    <property type="match status" value="1"/>
</dbReference>
<dbReference type="EMBL" id="MFAF01000076">
    <property type="protein sequence ID" value="OGD75351.1"/>
    <property type="molecule type" value="Genomic_DNA"/>
</dbReference>
<comment type="caution">
    <text evidence="2">The sequence shown here is derived from an EMBL/GenBank/DDBJ whole genome shotgun (WGS) entry which is preliminary data.</text>
</comment>
<protein>
    <recommendedName>
        <fullName evidence="4">DUF4878 domain-containing protein</fullName>
    </recommendedName>
</protein>
<feature type="region of interest" description="Disordered" evidence="1">
    <location>
        <begin position="160"/>
        <end position="183"/>
    </location>
</feature>
<dbReference type="AlphaFoldDB" id="A0A1F5F6Q3"/>
<name>A0A1F5F6Q3_9BACT</name>
<evidence type="ECO:0000313" key="3">
    <source>
        <dbReference type="Proteomes" id="UP000177187"/>
    </source>
</evidence>
<sequence>MDRSRIFAAGAYLALVVLLGCADGDGESVTDGTQNATVALPDVSPGEVYMAYVRSVRRGEFDRLASYYSKEALAELDRLAVEMNREAPELKLSAEKMIVDAARQAETGFADEVEIVSEVVDAERGTAEVSWRTAETPAGCEGFVFFVIEDGAWKIGLESPAPVENEDKAPVLPSGSGATGSVQ</sequence>
<proteinExistence type="predicted"/>
<organism evidence="2 3">
    <name type="scientific">Candidatus Coatesbacteria bacterium RBG_13_66_14</name>
    <dbReference type="NCBI Taxonomy" id="1817816"/>
    <lineage>
        <taxon>Bacteria</taxon>
        <taxon>Candidatus Coatesiibacteriota</taxon>
    </lineage>
</organism>
<accession>A0A1F5F6Q3</accession>
<evidence type="ECO:0000313" key="2">
    <source>
        <dbReference type="EMBL" id="OGD75351.1"/>
    </source>
</evidence>
<evidence type="ECO:0008006" key="4">
    <source>
        <dbReference type="Google" id="ProtNLM"/>
    </source>
</evidence>
<evidence type="ECO:0000256" key="1">
    <source>
        <dbReference type="SAM" id="MobiDB-lite"/>
    </source>
</evidence>